<dbReference type="STRING" id="5454.A0A162Z537"/>
<gene>
    <name evidence="1" type="ORF">ST47_g8429</name>
</gene>
<evidence type="ECO:0000313" key="1">
    <source>
        <dbReference type="EMBL" id="KZM20400.1"/>
    </source>
</evidence>
<comment type="caution">
    <text evidence="1">The sequence shown here is derived from an EMBL/GenBank/DDBJ whole genome shotgun (WGS) entry which is preliminary data.</text>
</comment>
<proteinExistence type="predicted"/>
<keyword evidence="2" id="KW-1185">Reference proteome</keyword>
<accession>A0A162Z537</accession>
<dbReference type="OrthoDB" id="3692147at2759"/>
<reference evidence="1 2" key="1">
    <citation type="journal article" date="2016" name="Sci. Rep.">
        <title>Draft genome sequencing and secretome analysis of fungal phytopathogen Ascochyta rabiei provides insight into the necrotrophic effector repertoire.</title>
        <authorList>
            <person name="Verma S."/>
            <person name="Gazara R.K."/>
            <person name="Nizam S."/>
            <person name="Parween S."/>
            <person name="Chattopadhyay D."/>
            <person name="Verma P.K."/>
        </authorList>
    </citation>
    <scope>NUCLEOTIDE SEQUENCE [LARGE SCALE GENOMIC DNA]</scope>
    <source>
        <strain evidence="1 2">ArDII</strain>
    </source>
</reference>
<dbReference type="Proteomes" id="UP000076837">
    <property type="component" value="Unassembled WGS sequence"/>
</dbReference>
<sequence>MTFFSPSSRFERFVYYKMGEEDKMGPLPAWFTPFPSWSSLVWHRGHRLGRNGKRLDIIPHYPKDAGDTAISSQCLVVTYEKDIMICKTTVMKDPTIKIIPTDHWLHAMDTQT</sequence>
<protein>
    <submittedName>
        <fullName evidence="1">Uncharacterized protein</fullName>
    </submittedName>
</protein>
<dbReference type="AlphaFoldDB" id="A0A162Z537"/>
<dbReference type="EMBL" id="JYNV01000281">
    <property type="protein sequence ID" value="KZM20400.1"/>
    <property type="molecule type" value="Genomic_DNA"/>
</dbReference>
<name>A0A162Z537_DIDRA</name>
<organism evidence="1 2">
    <name type="scientific">Didymella rabiei</name>
    <name type="common">Chickpea ascochyta blight fungus</name>
    <name type="synonym">Mycosphaerella rabiei</name>
    <dbReference type="NCBI Taxonomy" id="5454"/>
    <lineage>
        <taxon>Eukaryota</taxon>
        <taxon>Fungi</taxon>
        <taxon>Dikarya</taxon>
        <taxon>Ascomycota</taxon>
        <taxon>Pezizomycotina</taxon>
        <taxon>Dothideomycetes</taxon>
        <taxon>Pleosporomycetidae</taxon>
        <taxon>Pleosporales</taxon>
        <taxon>Pleosporineae</taxon>
        <taxon>Didymellaceae</taxon>
        <taxon>Ascochyta</taxon>
    </lineage>
</organism>
<evidence type="ECO:0000313" key="2">
    <source>
        <dbReference type="Proteomes" id="UP000076837"/>
    </source>
</evidence>